<gene>
    <name evidence="1" type="ORF">F2Q69_00029546</name>
</gene>
<reference evidence="1" key="1">
    <citation type="submission" date="2019-12" db="EMBL/GenBank/DDBJ databases">
        <title>Genome sequencing and annotation of Brassica cretica.</title>
        <authorList>
            <person name="Studholme D.J."/>
            <person name="Sarris P."/>
        </authorList>
    </citation>
    <scope>NUCLEOTIDE SEQUENCE</scope>
    <source>
        <strain evidence="1">PFS-109/04</strain>
        <tissue evidence="1">Leaf</tissue>
    </source>
</reference>
<accession>A0A8S9S1L3</accession>
<dbReference type="EMBL" id="QGKX02000088">
    <property type="protein sequence ID" value="KAF3585949.1"/>
    <property type="molecule type" value="Genomic_DNA"/>
</dbReference>
<dbReference type="AlphaFoldDB" id="A0A8S9S1L3"/>
<proteinExistence type="predicted"/>
<dbReference type="Proteomes" id="UP000712600">
    <property type="component" value="Unassembled WGS sequence"/>
</dbReference>
<evidence type="ECO:0000313" key="1">
    <source>
        <dbReference type="EMBL" id="KAF3585949.1"/>
    </source>
</evidence>
<evidence type="ECO:0000313" key="2">
    <source>
        <dbReference type="Proteomes" id="UP000712600"/>
    </source>
</evidence>
<name>A0A8S9S1L3_BRACR</name>
<sequence length="93" mass="10485">MCPECSSAASVELTETRNNATIQETITAIVRYVEIMEKGFFGLKSRKAPETYMEVKPSIHPLKGKKNAHLLHTMFNQPVLMVLWLLSNTPHEG</sequence>
<comment type="caution">
    <text evidence="1">The sequence shown here is derived from an EMBL/GenBank/DDBJ whole genome shotgun (WGS) entry which is preliminary data.</text>
</comment>
<protein>
    <submittedName>
        <fullName evidence="1">Uncharacterized protein</fullName>
    </submittedName>
</protein>
<organism evidence="1 2">
    <name type="scientific">Brassica cretica</name>
    <name type="common">Mustard</name>
    <dbReference type="NCBI Taxonomy" id="69181"/>
    <lineage>
        <taxon>Eukaryota</taxon>
        <taxon>Viridiplantae</taxon>
        <taxon>Streptophyta</taxon>
        <taxon>Embryophyta</taxon>
        <taxon>Tracheophyta</taxon>
        <taxon>Spermatophyta</taxon>
        <taxon>Magnoliopsida</taxon>
        <taxon>eudicotyledons</taxon>
        <taxon>Gunneridae</taxon>
        <taxon>Pentapetalae</taxon>
        <taxon>rosids</taxon>
        <taxon>malvids</taxon>
        <taxon>Brassicales</taxon>
        <taxon>Brassicaceae</taxon>
        <taxon>Brassiceae</taxon>
        <taxon>Brassica</taxon>
    </lineage>
</organism>